<evidence type="ECO:0000256" key="2">
    <source>
        <dbReference type="ARBA" id="ARBA00022722"/>
    </source>
</evidence>
<keyword evidence="5" id="KW-0460">Magnesium</keyword>
<evidence type="ECO:0000313" key="8">
    <source>
        <dbReference type="Proteomes" id="UP001549047"/>
    </source>
</evidence>
<feature type="binding site" evidence="5">
    <location>
        <position position="116"/>
    </location>
    <ligand>
        <name>Mg(2+)</name>
        <dbReference type="ChEBI" id="CHEBI:18420"/>
    </ligand>
</feature>
<sequence length="145" mass="15700">MFLNASAAVAILTNEPVAQRLSRELENAGRPVLYSSLVVYETVVSIAKKVTVLRLGDHQPIPPGIFDEVERQVLAFLAEVGAVEMPLDMGLHKFALNAARRYGRGTGHPARLNFGDCFSYACAKSAGVPLLFTGDDFIHTDIDVA</sequence>
<comment type="cofactor">
    <cofactor evidence="5">
        <name>Mg(2+)</name>
        <dbReference type="ChEBI" id="CHEBI:18420"/>
    </cofactor>
</comment>
<dbReference type="CDD" id="cd09871">
    <property type="entry name" value="PIN_MtVapC28-VapC30-like"/>
    <property type="match status" value="1"/>
</dbReference>
<dbReference type="Gene3D" id="3.40.50.1010">
    <property type="entry name" value="5'-nuclease"/>
    <property type="match status" value="1"/>
</dbReference>
<organism evidence="7 8">
    <name type="scientific">Rhizobium aquaticum</name>
    <dbReference type="NCBI Taxonomy" id="1549636"/>
    <lineage>
        <taxon>Bacteria</taxon>
        <taxon>Pseudomonadati</taxon>
        <taxon>Pseudomonadota</taxon>
        <taxon>Alphaproteobacteria</taxon>
        <taxon>Hyphomicrobiales</taxon>
        <taxon>Rhizobiaceae</taxon>
        <taxon>Rhizobium/Agrobacterium group</taxon>
        <taxon>Rhizobium</taxon>
    </lineage>
</organism>
<feature type="domain" description="PIN" evidence="6">
    <location>
        <begin position="1"/>
        <end position="140"/>
    </location>
</feature>
<dbReference type="EMBL" id="JBEPMB010000007">
    <property type="protein sequence ID" value="MET3615337.1"/>
    <property type="molecule type" value="Genomic_DNA"/>
</dbReference>
<evidence type="ECO:0000256" key="1">
    <source>
        <dbReference type="ARBA" id="ARBA00022649"/>
    </source>
</evidence>
<dbReference type="SUPFAM" id="SSF88723">
    <property type="entry name" value="PIN domain-like"/>
    <property type="match status" value="1"/>
</dbReference>
<evidence type="ECO:0000313" key="7">
    <source>
        <dbReference type="EMBL" id="MET3615337.1"/>
    </source>
</evidence>
<dbReference type="InterPro" id="IPR022907">
    <property type="entry name" value="VapC_family"/>
</dbReference>
<comment type="similarity">
    <text evidence="5">Belongs to the PINc/VapC protein family.</text>
</comment>
<dbReference type="HAMAP" id="MF_00265">
    <property type="entry name" value="VapC_Nob1"/>
    <property type="match status" value="1"/>
</dbReference>
<proteinExistence type="inferred from homology"/>
<dbReference type="InterPro" id="IPR002716">
    <property type="entry name" value="PIN_dom"/>
</dbReference>
<dbReference type="EC" id="3.1.-.-" evidence="5"/>
<accession>A0ABV2J3K8</accession>
<keyword evidence="3 5" id="KW-0479">Metal-binding</keyword>
<keyword evidence="5" id="KW-0800">Toxin</keyword>
<dbReference type="InterPro" id="IPR029060">
    <property type="entry name" value="PIN-like_dom_sf"/>
</dbReference>
<reference evidence="7 8" key="1">
    <citation type="submission" date="2024-06" db="EMBL/GenBank/DDBJ databases">
        <title>Genomic Encyclopedia of Type Strains, Phase IV (KMG-IV): sequencing the most valuable type-strain genomes for metagenomic binning, comparative biology and taxonomic classification.</title>
        <authorList>
            <person name="Goeker M."/>
        </authorList>
    </citation>
    <scope>NUCLEOTIDE SEQUENCE [LARGE SCALE GENOMIC DNA]</scope>
    <source>
        <strain evidence="7 8">DSM 29780</strain>
    </source>
</reference>
<dbReference type="Proteomes" id="UP001549047">
    <property type="component" value="Unassembled WGS sequence"/>
</dbReference>
<evidence type="ECO:0000256" key="5">
    <source>
        <dbReference type="HAMAP-Rule" id="MF_00265"/>
    </source>
</evidence>
<evidence type="ECO:0000256" key="4">
    <source>
        <dbReference type="ARBA" id="ARBA00022801"/>
    </source>
</evidence>
<dbReference type="GO" id="GO:0016787">
    <property type="term" value="F:hydrolase activity"/>
    <property type="evidence" value="ECO:0007669"/>
    <property type="project" value="UniProtKB-KW"/>
</dbReference>
<keyword evidence="1 5" id="KW-1277">Toxin-antitoxin system</keyword>
<keyword evidence="2 5" id="KW-0540">Nuclease</keyword>
<dbReference type="Pfam" id="PF01850">
    <property type="entry name" value="PIN"/>
    <property type="match status" value="1"/>
</dbReference>
<evidence type="ECO:0000259" key="6">
    <source>
        <dbReference type="Pfam" id="PF01850"/>
    </source>
</evidence>
<comment type="function">
    <text evidence="5">Toxic component of a toxin-antitoxin (TA) system. An RNase.</text>
</comment>
<comment type="caution">
    <text evidence="5">Lacks conserved residue(s) required for the propagation of feature annotation.</text>
</comment>
<comment type="caution">
    <text evidence="7">The sequence shown here is derived from an EMBL/GenBank/DDBJ whole genome shotgun (WGS) entry which is preliminary data.</text>
</comment>
<keyword evidence="4 5" id="KW-0378">Hydrolase</keyword>
<name>A0ABV2J3K8_9HYPH</name>
<dbReference type="RefSeq" id="WP_354557816.1">
    <property type="nucleotide sequence ID" value="NZ_JBEPMB010000007.1"/>
</dbReference>
<gene>
    <name evidence="5" type="primary">vapC</name>
    <name evidence="7" type="ORF">ABID16_003681</name>
</gene>
<keyword evidence="8" id="KW-1185">Reference proteome</keyword>
<evidence type="ECO:0000256" key="3">
    <source>
        <dbReference type="ARBA" id="ARBA00022723"/>
    </source>
</evidence>
<protein>
    <recommendedName>
        <fullName evidence="5">Ribonuclease VapC</fullName>
        <shortName evidence="5">RNase VapC</shortName>
        <ecNumber evidence="5">3.1.-.-</ecNumber>
    </recommendedName>
    <alternativeName>
        <fullName evidence="5">Toxin VapC</fullName>
    </alternativeName>
</protein>